<evidence type="ECO:0000256" key="1">
    <source>
        <dbReference type="SAM" id="Phobius"/>
    </source>
</evidence>
<feature type="transmembrane region" description="Helical" evidence="1">
    <location>
        <begin position="118"/>
        <end position="137"/>
    </location>
</feature>
<keyword evidence="1" id="KW-1133">Transmembrane helix</keyword>
<evidence type="ECO:0000313" key="2">
    <source>
        <dbReference type="EMBL" id="RFM34700.1"/>
    </source>
</evidence>
<keyword evidence="3" id="KW-1185">Reference proteome</keyword>
<protein>
    <recommendedName>
        <fullName evidence="4">Glycosyltransferase RgtA/B/C/D-like domain-containing protein</fullName>
    </recommendedName>
</protein>
<evidence type="ECO:0000313" key="3">
    <source>
        <dbReference type="Proteomes" id="UP000261174"/>
    </source>
</evidence>
<accession>A0A3E1P3K1</accession>
<feature type="transmembrane region" description="Helical" evidence="1">
    <location>
        <begin position="168"/>
        <end position="199"/>
    </location>
</feature>
<feature type="transmembrane region" description="Helical" evidence="1">
    <location>
        <begin position="444"/>
        <end position="465"/>
    </location>
</feature>
<dbReference type="RefSeq" id="WP_116854282.1">
    <property type="nucleotide sequence ID" value="NZ_QTJV01000004.1"/>
</dbReference>
<reference evidence="2 3" key="1">
    <citation type="submission" date="2018-08" db="EMBL/GenBank/DDBJ databases">
        <title>Chitinophaga sp. K20C18050901, a novel bacterium isolated from forest soil.</title>
        <authorList>
            <person name="Wang C."/>
        </authorList>
    </citation>
    <scope>NUCLEOTIDE SEQUENCE [LARGE SCALE GENOMIC DNA]</scope>
    <source>
        <strain evidence="2 3">K20C18050901</strain>
    </source>
</reference>
<comment type="caution">
    <text evidence="2">The sequence shown here is derived from an EMBL/GenBank/DDBJ whole genome shotgun (WGS) entry which is preliminary data.</text>
</comment>
<feature type="transmembrane region" description="Helical" evidence="1">
    <location>
        <begin position="211"/>
        <end position="229"/>
    </location>
</feature>
<gene>
    <name evidence="2" type="ORF">DXN04_15665</name>
</gene>
<feature type="transmembrane region" description="Helical" evidence="1">
    <location>
        <begin position="409"/>
        <end position="432"/>
    </location>
</feature>
<feature type="transmembrane region" description="Helical" evidence="1">
    <location>
        <begin position="471"/>
        <end position="489"/>
    </location>
</feature>
<feature type="transmembrane region" description="Helical" evidence="1">
    <location>
        <begin position="21"/>
        <end position="40"/>
    </location>
</feature>
<keyword evidence="1" id="KW-0472">Membrane</keyword>
<keyword evidence="1" id="KW-0812">Transmembrane</keyword>
<feature type="transmembrane region" description="Helical" evidence="1">
    <location>
        <begin position="144"/>
        <end position="162"/>
    </location>
</feature>
<proteinExistence type="predicted"/>
<dbReference type="AlphaFoldDB" id="A0A3E1P3K1"/>
<dbReference type="Proteomes" id="UP000261174">
    <property type="component" value="Unassembled WGS sequence"/>
</dbReference>
<dbReference type="EMBL" id="QTJV01000004">
    <property type="protein sequence ID" value="RFM34700.1"/>
    <property type="molecule type" value="Genomic_DNA"/>
</dbReference>
<feature type="transmembrane region" description="Helical" evidence="1">
    <location>
        <begin position="89"/>
        <end position="112"/>
    </location>
</feature>
<dbReference type="OrthoDB" id="636847at2"/>
<name>A0A3E1P3K1_9BACT</name>
<evidence type="ECO:0008006" key="4">
    <source>
        <dbReference type="Google" id="ProtNLM"/>
    </source>
</evidence>
<sequence>MFFNKHMLPTPFKEFISNDSETRLILFLSIIAVLTQYFIFKNLYPFPNFLPDSYSYIEAAFYNFDINTWPVGYSKFLRFVSVFNHTGMGLFFIQYILLQGSIIFFILTIRYILNPGKWPVRILFILLILNPLWLYVSDFVGSDALFAALSLLWLTTLLWIIYKPTTDLFIIHGLVLFIVFSVRYNALYYPMFSIVVVLLSRVSHKIKITRLAIICLPVCCFIAYTTWLYNKKYDSTQFSPFGGWQLASNAMYMYAHVAPKTPTKVPPSLVKLHELTRHHMDSLNGVNELKRPDQSLGIYYLWNDNAPMKRYLAEYSIGDSTTPYIKKWVQLAPLYKKYGSWLIRQYPIEFTKYYLIPNLINYYSPSTEFLAAYNMGDDTINTSAVDWFKYKTNKVHGFSKDKIITVTSIFPTLLAIINVLFISCFLGFIFMNGFNQINIISRKIIILLIFVWGVNLAFSVLASPIVLRYQVFPFIYTLAFAVIFMGSLIKETRKEVAIDENEMDMKASTSI</sequence>
<organism evidence="2 3">
    <name type="scientific">Chitinophaga silvisoli</name>
    <dbReference type="NCBI Taxonomy" id="2291814"/>
    <lineage>
        <taxon>Bacteria</taxon>
        <taxon>Pseudomonadati</taxon>
        <taxon>Bacteroidota</taxon>
        <taxon>Chitinophagia</taxon>
        <taxon>Chitinophagales</taxon>
        <taxon>Chitinophagaceae</taxon>
        <taxon>Chitinophaga</taxon>
    </lineage>
</organism>